<dbReference type="GO" id="GO:0005829">
    <property type="term" value="C:cytosol"/>
    <property type="evidence" value="ECO:0007669"/>
    <property type="project" value="TreeGrafter"/>
</dbReference>
<dbReference type="Gene3D" id="3.90.78.10">
    <property type="entry name" value="UDP-N-acetylenolpyruvoylglucosamine reductase, C-terminal domain"/>
    <property type="match status" value="1"/>
</dbReference>
<comment type="pathway">
    <text evidence="4">Cell wall biogenesis; peptidoglycan biosynthesis.</text>
</comment>
<evidence type="ECO:0000256" key="3">
    <source>
        <dbReference type="ARBA" id="ARBA00004496"/>
    </source>
</evidence>
<evidence type="ECO:0000256" key="6">
    <source>
        <dbReference type="ARBA" id="ARBA00022490"/>
    </source>
</evidence>
<dbReference type="InterPro" id="IPR016166">
    <property type="entry name" value="FAD-bd_PCMH"/>
</dbReference>
<keyword evidence="8" id="KW-0285">Flavoprotein</keyword>
<keyword evidence="9" id="KW-0274">FAD</keyword>
<evidence type="ECO:0000256" key="15">
    <source>
        <dbReference type="ARBA" id="ARBA00023316"/>
    </source>
</evidence>
<evidence type="ECO:0000313" key="18">
    <source>
        <dbReference type="EMBL" id="CAB4346414.1"/>
    </source>
</evidence>
<comment type="catalytic activity">
    <reaction evidence="16">
        <text>UDP-N-acetyl-alpha-D-muramate + NADP(+) = UDP-N-acetyl-3-O-(1-carboxyvinyl)-alpha-D-glucosamine + NADPH + H(+)</text>
        <dbReference type="Rhea" id="RHEA:12248"/>
        <dbReference type="ChEBI" id="CHEBI:15378"/>
        <dbReference type="ChEBI" id="CHEBI:57783"/>
        <dbReference type="ChEBI" id="CHEBI:58349"/>
        <dbReference type="ChEBI" id="CHEBI:68483"/>
        <dbReference type="ChEBI" id="CHEBI:70757"/>
        <dbReference type="EC" id="1.3.1.98"/>
    </reaction>
</comment>
<dbReference type="InterPro" id="IPR036635">
    <property type="entry name" value="MurB_C_sf"/>
</dbReference>
<dbReference type="SUPFAM" id="SSF56194">
    <property type="entry name" value="Uridine diphospho-N-Acetylenolpyruvylglucosamine reductase, MurB, C-terminal domain"/>
    <property type="match status" value="1"/>
</dbReference>
<evidence type="ECO:0000256" key="1">
    <source>
        <dbReference type="ARBA" id="ARBA00001974"/>
    </source>
</evidence>
<keyword evidence="14" id="KW-0131">Cell cycle</keyword>
<keyword evidence="15" id="KW-0961">Cell wall biogenesis/degradation</keyword>
<dbReference type="GO" id="GO:0009252">
    <property type="term" value="P:peptidoglycan biosynthetic process"/>
    <property type="evidence" value="ECO:0007669"/>
    <property type="project" value="UniProtKB-UniPathway"/>
</dbReference>
<dbReference type="InterPro" id="IPR006094">
    <property type="entry name" value="Oxid_FAD_bind_N"/>
</dbReference>
<dbReference type="InterPro" id="IPR003170">
    <property type="entry name" value="MurB"/>
</dbReference>
<dbReference type="EMBL" id="CAESAN010000128">
    <property type="protein sequence ID" value="CAB4346414.1"/>
    <property type="molecule type" value="Genomic_DNA"/>
</dbReference>
<evidence type="ECO:0000256" key="16">
    <source>
        <dbReference type="ARBA" id="ARBA00048914"/>
    </source>
</evidence>
<evidence type="ECO:0000259" key="17">
    <source>
        <dbReference type="PROSITE" id="PS51387"/>
    </source>
</evidence>
<dbReference type="NCBIfam" id="TIGR00179">
    <property type="entry name" value="murB"/>
    <property type="match status" value="1"/>
</dbReference>
<dbReference type="GO" id="GO:0008360">
    <property type="term" value="P:regulation of cell shape"/>
    <property type="evidence" value="ECO:0007669"/>
    <property type="project" value="UniProtKB-KW"/>
</dbReference>
<evidence type="ECO:0000256" key="11">
    <source>
        <dbReference type="ARBA" id="ARBA00022960"/>
    </source>
</evidence>
<evidence type="ECO:0000256" key="5">
    <source>
        <dbReference type="ARBA" id="ARBA00012518"/>
    </source>
</evidence>
<evidence type="ECO:0000256" key="4">
    <source>
        <dbReference type="ARBA" id="ARBA00004752"/>
    </source>
</evidence>
<dbReference type="NCBIfam" id="NF010478">
    <property type="entry name" value="PRK13903.1"/>
    <property type="match status" value="1"/>
</dbReference>
<evidence type="ECO:0000256" key="14">
    <source>
        <dbReference type="ARBA" id="ARBA00023306"/>
    </source>
</evidence>
<dbReference type="GO" id="GO:0051301">
    <property type="term" value="P:cell division"/>
    <property type="evidence" value="ECO:0007669"/>
    <property type="project" value="UniProtKB-KW"/>
</dbReference>
<accession>A0A6J5ZUL8</accession>
<reference evidence="18" key="1">
    <citation type="submission" date="2020-05" db="EMBL/GenBank/DDBJ databases">
        <authorList>
            <person name="Chiriac C."/>
            <person name="Salcher M."/>
            <person name="Ghai R."/>
            <person name="Kavagutti S V."/>
        </authorList>
    </citation>
    <scope>NUCLEOTIDE SEQUENCE</scope>
</reference>
<keyword evidence="11" id="KW-0133">Cell shape</keyword>
<evidence type="ECO:0000256" key="9">
    <source>
        <dbReference type="ARBA" id="ARBA00022827"/>
    </source>
</evidence>
<dbReference type="Gene3D" id="3.30.43.10">
    <property type="entry name" value="Uridine Diphospho-n-acetylenolpyruvylglucosamine Reductase, domain 2"/>
    <property type="match status" value="1"/>
</dbReference>
<dbReference type="PROSITE" id="PS51387">
    <property type="entry name" value="FAD_PCMH"/>
    <property type="match status" value="1"/>
</dbReference>
<proteinExistence type="inferred from homology"/>
<evidence type="ECO:0000256" key="2">
    <source>
        <dbReference type="ARBA" id="ARBA00003921"/>
    </source>
</evidence>
<dbReference type="GO" id="GO:0008762">
    <property type="term" value="F:UDP-N-acetylmuramate dehydrogenase activity"/>
    <property type="evidence" value="ECO:0007669"/>
    <property type="project" value="UniProtKB-EC"/>
</dbReference>
<protein>
    <recommendedName>
        <fullName evidence="5">UDP-N-acetylmuramate dehydrogenase</fullName>
        <ecNumber evidence="5">1.3.1.98</ecNumber>
    </recommendedName>
</protein>
<dbReference type="Pfam" id="PF02873">
    <property type="entry name" value="MurB_C"/>
    <property type="match status" value="1"/>
</dbReference>
<name>A0A6J5ZUL8_9ZZZZ</name>
<dbReference type="InterPro" id="IPR016169">
    <property type="entry name" value="FAD-bd_PCMH_sub2"/>
</dbReference>
<dbReference type="InterPro" id="IPR011601">
    <property type="entry name" value="MurB_C"/>
</dbReference>
<keyword evidence="6" id="KW-0963">Cytoplasm</keyword>
<dbReference type="HAMAP" id="MF_00037">
    <property type="entry name" value="MurB"/>
    <property type="match status" value="1"/>
</dbReference>
<keyword evidence="7" id="KW-0132">Cell division</keyword>
<dbReference type="PANTHER" id="PTHR21071">
    <property type="entry name" value="UDP-N-ACETYLENOLPYRUVOYLGLUCOSAMINE REDUCTASE"/>
    <property type="match status" value="1"/>
</dbReference>
<comment type="subcellular location">
    <subcellularLocation>
        <location evidence="3">Cytoplasm</location>
    </subcellularLocation>
</comment>
<dbReference type="PANTHER" id="PTHR21071:SF4">
    <property type="entry name" value="UDP-N-ACETYLENOLPYRUVOYLGLUCOSAMINE REDUCTASE"/>
    <property type="match status" value="1"/>
</dbReference>
<organism evidence="18">
    <name type="scientific">freshwater metagenome</name>
    <dbReference type="NCBI Taxonomy" id="449393"/>
    <lineage>
        <taxon>unclassified sequences</taxon>
        <taxon>metagenomes</taxon>
        <taxon>ecological metagenomes</taxon>
    </lineage>
</organism>
<dbReference type="InterPro" id="IPR036318">
    <property type="entry name" value="FAD-bd_PCMH-like_sf"/>
</dbReference>
<keyword evidence="10" id="KW-0521">NADP</keyword>
<dbReference type="InterPro" id="IPR016167">
    <property type="entry name" value="FAD-bd_PCMH_sub1"/>
</dbReference>
<keyword evidence="13" id="KW-0560">Oxidoreductase</keyword>
<sequence>MDLIIDEAPLAPLTTLRIGGPAKRLWTVETEPEFVAAVEQLDRDGTPFFVLAGGSNVVVADEGFDGVVLHPVFEGADHQRRDDGSVAIEATAGAVWDLLVEALVDAGLSGVECLAGIPGSVGATPIQNVGAYGQEVAQTIEAVRVYNRDSKQVEELAGDRCGFGYRSSRLKGDASLIVLGVRFLLEQSPLSAPIAYRELAEKLGVAVGERADSADARAAVLELRGSKGMVLDEHDHDTWSAGSFFTNPLLDGGQFAVLEERVAEHCGGESRAPRFDAPDGKLKTSAAWLIEQAGFAKGDSRGQVGLSSKHTLALTNLGGATAAELIAFAHEIATRVEELFAVELRPEPALLGLEW</sequence>
<evidence type="ECO:0000256" key="8">
    <source>
        <dbReference type="ARBA" id="ARBA00022630"/>
    </source>
</evidence>
<evidence type="ECO:0000256" key="7">
    <source>
        <dbReference type="ARBA" id="ARBA00022618"/>
    </source>
</evidence>
<keyword evidence="12" id="KW-0573">Peptidoglycan synthesis</keyword>
<comment type="function">
    <text evidence="2">Cell wall formation.</text>
</comment>
<dbReference type="EC" id="1.3.1.98" evidence="5"/>
<gene>
    <name evidence="18" type="ORF">UFOPK3547_01349</name>
</gene>
<evidence type="ECO:0000256" key="12">
    <source>
        <dbReference type="ARBA" id="ARBA00022984"/>
    </source>
</evidence>
<dbReference type="GO" id="GO:0071555">
    <property type="term" value="P:cell wall organization"/>
    <property type="evidence" value="ECO:0007669"/>
    <property type="project" value="UniProtKB-KW"/>
</dbReference>
<comment type="cofactor">
    <cofactor evidence="1">
        <name>FAD</name>
        <dbReference type="ChEBI" id="CHEBI:57692"/>
    </cofactor>
</comment>
<dbReference type="Gene3D" id="3.30.465.10">
    <property type="match status" value="1"/>
</dbReference>
<evidence type="ECO:0000256" key="10">
    <source>
        <dbReference type="ARBA" id="ARBA00022857"/>
    </source>
</evidence>
<dbReference type="SUPFAM" id="SSF56176">
    <property type="entry name" value="FAD-binding/transporter-associated domain-like"/>
    <property type="match status" value="1"/>
</dbReference>
<dbReference type="AlphaFoldDB" id="A0A6J5ZUL8"/>
<dbReference type="Pfam" id="PF01565">
    <property type="entry name" value="FAD_binding_4"/>
    <property type="match status" value="1"/>
</dbReference>
<dbReference type="GO" id="GO:0071949">
    <property type="term" value="F:FAD binding"/>
    <property type="evidence" value="ECO:0007669"/>
    <property type="project" value="InterPro"/>
</dbReference>
<evidence type="ECO:0000256" key="13">
    <source>
        <dbReference type="ARBA" id="ARBA00023002"/>
    </source>
</evidence>
<dbReference type="UniPathway" id="UPA00219"/>
<feature type="domain" description="FAD-binding PCMH-type" evidence="17">
    <location>
        <begin position="17"/>
        <end position="226"/>
    </location>
</feature>